<dbReference type="Proteomes" id="UP000778970">
    <property type="component" value="Unassembled WGS sequence"/>
</dbReference>
<dbReference type="EMBL" id="NRRE01000027">
    <property type="protein sequence ID" value="MBK1698435.1"/>
    <property type="molecule type" value="Genomic_DNA"/>
</dbReference>
<sequence length="274" mass="30012">MLTSASTSCPARVSITRPPVISRSAVWLPWRSFTRVLVARSECIWERLACVAACGYPPVPVAVPCTGAGASACSRPMDWNRLERQVLSGTRLLTLVAVVSSFAGALLMTFLGLVNTLEAFHIQLGGVDTELPGEEATIVLLIGALDRFLIGIVLLFFGYGIYTLFVRPDSTPSDLGLPRWLHVERIGQLKQTLAEVIIVVLFVLFLRVALETFVASDPDLNWLDAAKFLLLPLAILLLAWALKLAELHPKHGNDSTPPRKSVRPERPHQKSAED</sequence>
<organism evidence="3 4">
    <name type="scientific">Rhodovibrio salinarum</name>
    <dbReference type="NCBI Taxonomy" id="1087"/>
    <lineage>
        <taxon>Bacteria</taxon>
        <taxon>Pseudomonadati</taxon>
        <taxon>Pseudomonadota</taxon>
        <taxon>Alphaproteobacteria</taxon>
        <taxon>Rhodospirillales</taxon>
        <taxon>Rhodovibrionaceae</taxon>
        <taxon>Rhodovibrio</taxon>
    </lineage>
</organism>
<evidence type="ECO:0000313" key="4">
    <source>
        <dbReference type="Proteomes" id="UP000778970"/>
    </source>
</evidence>
<dbReference type="InterPro" id="IPR005134">
    <property type="entry name" value="UPF0114"/>
</dbReference>
<feature type="transmembrane region" description="Helical" evidence="2">
    <location>
        <begin position="222"/>
        <end position="242"/>
    </location>
</feature>
<accession>A0A934QKV2</accession>
<keyword evidence="4" id="KW-1185">Reference proteome</keyword>
<evidence type="ECO:0008006" key="5">
    <source>
        <dbReference type="Google" id="ProtNLM"/>
    </source>
</evidence>
<reference evidence="3" key="1">
    <citation type="submission" date="2017-08" db="EMBL/GenBank/DDBJ databases">
        <authorList>
            <person name="Imhoff J.F."/>
            <person name="Rahn T."/>
            <person name="Kuenzel S."/>
            <person name="Neulinger S.C."/>
        </authorList>
    </citation>
    <scope>NUCLEOTIDE SEQUENCE</scope>
    <source>
        <strain evidence="3">DSM 9154</strain>
    </source>
</reference>
<feature type="transmembrane region" description="Helical" evidence="2">
    <location>
        <begin position="137"/>
        <end position="162"/>
    </location>
</feature>
<reference evidence="3" key="2">
    <citation type="journal article" date="2020" name="Microorganisms">
        <title>Osmotic Adaptation and Compatible Solute Biosynthesis of Phototrophic Bacteria as Revealed from Genome Analyses.</title>
        <authorList>
            <person name="Imhoff J.F."/>
            <person name="Rahn T."/>
            <person name="Kunzel S."/>
            <person name="Keller A."/>
            <person name="Neulinger S.C."/>
        </authorList>
    </citation>
    <scope>NUCLEOTIDE SEQUENCE</scope>
    <source>
        <strain evidence="3">DSM 9154</strain>
    </source>
</reference>
<comment type="caution">
    <text evidence="3">The sequence shown here is derived from an EMBL/GenBank/DDBJ whole genome shotgun (WGS) entry which is preliminary data.</text>
</comment>
<keyword evidence="2" id="KW-0472">Membrane</keyword>
<keyword evidence="2" id="KW-1133">Transmembrane helix</keyword>
<keyword evidence="2" id="KW-0812">Transmembrane</keyword>
<protein>
    <recommendedName>
        <fullName evidence="5">YqhA family protein</fullName>
    </recommendedName>
</protein>
<proteinExistence type="predicted"/>
<evidence type="ECO:0000256" key="1">
    <source>
        <dbReference type="SAM" id="MobiDB-lite"/>
    </source>
</evidence>
<dbReference type="PANTHER" id="PTHR31721:SF4">
    <property type="entry name" value="OS06G0710300 PROTEIN"/>
    <property type="match status" value="1"/>
</dbReference>
<feature type="transmembrane region" description="Helical" evidence="2">
    <location>
        <begin position="192"/>
        <end position="210"/>
    </location>
</feature>
<feature type="region of interest" description="Disordered" evidence="1">
    <location>
        <begin position="251"/>
        <end position="274"/>
    </location>
</feature>
<evidence type="ECO:0000256" key="2">
    <source>
        <dbReference type="SAM" id="Phobius"/>
    </source>
</evidence>
<evidence type="ECO:0000313" key="3">
    <source>
        <dbReference type="EMBL" id="MBK1698435.1"/>
    </source>
</evidence>
<dbReference type="Pfam" id="PF03350">
    <property type="entry name" value="UPF0114"/>
    <property type="match status" value="1"/>
</dbReference>
<dbReference type="AlphaFoldDB" id="A0A934QKV2"/>
<gene>
    <name evidence="3" type="ORF">CKO21_14395</name>
</gene>
<feature type="compositionally biased region" description="Basic and acidic residues" evidence="1">
    <location>
        <begin position="262"/>
        <end position="274"/>
    </location>
</feature>
<feature type="transmembrane region" description="Helical" evidence="2">
    <location>
        <begin position="92"/>
        <end position="117"/>
    </location>
</feature>
<name>A0A934QKV2_9PROT</name>
<dbReference type="PANTHER" id="PTHR31721">
    <property type="entry name" value="OS06G0710300 PROTEIN"/>
    <property type="match status" value="1"/>
</dbReference>